<dbReference type="GO" id="GO:0043041">
    <property type="term" value="P:amino acid activation for nonribosomal peptide biosynthetic process"/>
    <property type="evidence" value="ECO:0007669"/>
    <property type="project" value="TreeGrafter"/>
</dbReference>
<organism evidence="2 3">
    <name type="scientific">Fusarium oxysporum (strain Fo5176)</name>
    <name type="common">Fusarium vascular wilt</name>
    <dbReference type="NCBI Taxonomy" id="660025"/>
    <lineage>
        <taxon>Eukaryota</taxon>
        <taxon>Fungi</taxon>
        <taxon>Dikarya</taxon>
        <taxon>Ascomycota</taxon>
        <taxon>Pezizomycotina</taxon>
        <taxon>Sordariomycetes</taxon>
        <taxon>Hypocreomycetidae</taxon>
        <taxon>Hypocreales</taxon>
        <taxon>Nectriaceae</taxon>
        <taxon>Fusarium</taxon>
        <taxon>Fusarium oxysporum species complex</taxon>
    </lineage>
</organism>
<evidence type="ECO:0000259" key="1">
    <source>
        <dbReference type="Pfam" id="PF00501"/>
    </source>
</evidence>
<dbReference type="Pfam" id="PF00501">
    <property type="entry name" value="AMP-binding"/>
    <property type="match status" value="1"/>
</dbReference>
<dbReference type="InterPro" id="IPR020459">
    <property type="entry name" value="AMP-binding"/>
</dbReference>
<sequence>MALNVFREPDGTVILEASSLNTIMGLKQLAIFTRQIDALVGAMLYNPDVPLKSLPSYIEKGLLSISAPSPSDAVKESANMSPVDWVETTAGQHPEWTAVEETLSITAAGAEQLLMSYGEQNASANPVAAYLNHCGIKKRAVALCSQQNLASYPVLVGIMKSGNSYLPIDEGLPDDRKAFLIEDGDAPILFTETAFASTFQGAPSECRIVCIDEPSVQQEFLAFSSENSTYVANPEDTAYILYTSGSTGKPKGVMISRANLSSFIESLSD</sequence>
<dbReference type="PANTHER" id="PTHR45527:SF2">
    <property type="entry name" value="FERRICROCIN SYNTHETASE (NONRIBOSOMAL PEPTIDE SIDEROPHORE SYNTHASE ) (EUROFUNG)"/>
    <property type="match status" value="1"/>
</dbReference>
<dbReference type="PANTHER" id="PTHR45527">
    <property type="entry name" value="NONRIBOSOMAL PEPTIDE SYNTHETASE"/>
    <property type="match status" value="1"/>
</dbReference>
<dbReference type="STRING" id="426428.A0A0C4DJR1"/>
<dbReference type="Gene3D" id="3.40.50.980">
    <property type="match status" value="2"/>
</dbReference>
<dbReference type="InterPro" id="IPR020845">
    <property type="entry name" value="AMP-binding_CS"/>
</dbReference>
<accession>A0A0C4DJR1</accession>
<protein>
    <recommendedName>
        <fullName evidence="1">AMP-dependent synthetase/ligase domain-containing protein</fullName>
    </recommendedName>
</protein>
<dbReference type="SUPFAM" id="SSF56801">
    <property type="entry name" value="Acetyl-CoA synthetase-like"/>
    <property type="match status" value="1"/>
</dbReference>
<dbReference type="GO" id="GO:0005737">
    <property type="term" value="C:cytoplasm"/>
    <property type="evidence" value="ECO:0007669"/>
    <property type="project" value="TreeGrafter"/>
</dbReference>
<evidence type="ECO:0000313" key="3">
    <source>
        <dbReference type="Proteomes" id="UP000002489"/>
    </source>
</evidence>
<dbReference type="PRINTS" id="PR00154">
    <property type="entry name" value="AMPBINDING"/>
</dbReference>
<dbReference type="InterPro" id="IPR000873">
    <property type="entry name" value="AMP-dep_synth/lig_dom"/>
</dbReference>
<evidence type="ECO:0000313" key="2">
    <source>
        <dbReference type="EnsemblFungi" id="FOXG_17714P0"/>
    </source>
</evidence>
<reference evidence="2" key="2">
    <citation type="submission" date="2025-08" db="UniProtKB">
        <authorList>
            <consortium name="EnsemblFungi"/>
        </authorList>
    </citation>
    <scope>IDENTIFICATION</scope>
    <source>
        <strain evidence="2">4287 / CBS 123668 / FGSC 9935 / NRRL 34936</strain>
    </source>
</reference>
<dbReference type="GO" id="GO:0031177">
    <property type="term" value="F:phosphopantetheine binding"/>
    <property type="evidence" value="ECO:0007669"/>
    <property type="project" value="TreeGrafter"/>
</dbReference>
<dbReference type="AlphaFoldDB" id="A0A0C4DJR1"/>
<reference evidence="3" key="1">
    <citation type="journal article" date="2012" name="Mol. Plant Microbe Interact.">
        <title>A highly conserved effector in Fusarium oxysporum is required for full virulence on Arabidopsis.</title>
        <authorList>
            <person name="Thatcher L.F."/>
            <person name="Gardiner D.M."/>
            <person name="Kazan K."/>
            <person name="Manners J."/>
        </authorList>
    </citation>
    <scope>NUCLEOTIDE SEQUENCE [LARGE SCALE GENOMIC DNA]</scope>
    <source>
        <strain evidence="3">Fo5176</strain>
    </source>
</reference>
<proteinExistence type="predicted"/>
<dbReference type="PROSITE" id="PS00455">
    <property type="entry name" value="AMP_BINDING"/>
    <property type="match status" value="1"/>
</dbReference>
<feature type="domain" description="AMP-dependent synthetase/ligase" evidence="1">
    <location>
        <begin position="87"/>
        <end position="266"/>
    </location>
</feature>
<dbReference type="Proteomes" id="UP000002489">
    <property type="component" value="Unassembled WGS sequence"/>
</dbReference>
<dbReference type="GO" id="GO:0044550">
    <property type="term" value="P:secondary metabolite biosynthetic process"/>
    <property type="evidence" value="ECO:0007669"/>
    <property type="project" value="TreeGrafter"/>
</dbReference>
<name>A0A0C4DJR1_FUSOF</name>
<dbReference type="EnsemblFungi" id="FOXG_17714T0">
    <property type="protein sequence ID" value="FOXG_17714P0"/>
    <property type="gene ID" value="FOXG_17714"/>
</dbReference>